<evidence type="ECO:0000313" key="3">
    <source>
        <dbReference type="Proteomes" id="UP000677054"/>
    </source>
</evidence>
<gene>
    <name evidence="2" type="ORF">DSTB1V02_LOCUS13351</name>
</gene>
<dbReference type="Gene3D" id="1.25.40.280">
    <property type="entry name" value="alix/aip1 like domains"/>
    <property type="match status" value="1"/>
</dbReference>
<proteinExistence type="predicted"/>
<dbReference type="OrthoDB" id="2141925at2759"/>
<organism evidence="2">
    <name type="scientific">Darwinula stevensoni</name>
    <dbReference type="NCBI Taxonomy" id="69355"/>
    <lineage>
        <taxon>Eukaryota</taxon>
        <taxon>Metazoa</taxon>
        <taxon>Ecdysozoa</taxon>
        <taxon>Arthropoda</taxon>
        <taxon>Crustacea</taxon>
        <taxon>Oligostraca</taxon>
        <taxon>Ostracoda</taxon>
        <taxon>Podocopa</taxon>
        <taxon>Podocopida</taxon>
        <taxon>Darwinulocopina</taxon>
        <taxon>Darwinuloidea</taxon>
        <taxon>Darwinulidae</taxon>
        <taxon>Darwinula</taxon>
    </lineage>
</organism>
<keyword evidence="3" id="KW-1185">Reference proteome</keyword>
<dbReference type="InterPro" id="IPR038499">
    <property type="entry name" value="BRO1_sf"/>
</dbReference>
<feature type="domain" description="BRO1" evidence="1">
    <location>
        <begin position="4"/>
        <end position="140"/>
    </location>
</feature>
<sequence length="140" mass="15982">MMAELLCIPLKKTSDLDLVKPLRNIIASIFSTADNQESLKYTEAIQDFNKLRNNAVWKTLDKHESSLEALYKYYDQLAALEEKIPPAEVQIPFNWMDAFDRGSFFGGKISLSTFTSYQCKSCILYALSHLVFVYVLVVQA</sequence>
<dbReference type="Proteomes" id="UP000677054">
    <property type="component" value="Unassembled WGS sequence"/>
</dbReference>
<dbReference type="GO" id="GO:0000281">
    <property type="term" value="P:mitotic cytokinesis"/>
    <property type="evidence" value="ECO:0007669"/>
    <property type="project" value="TreeGrafter"/>
</dbReference>
<reference evidence="2" key="1">
    <citation type="submission" date="2020-11" db="EMBL/GenBank/DDBJ databases">
        <authorList>
            <person name="Tran Van P."/>
        </authorList>
    </citation>
    <scope>NUCLEOTIDE SEQUENCE</scope>
</reference>
<name>A0A7R9AG38_9CRUS</name>
<dbReference type="EMBL" id="CAJPEV010006181">
    <property type="protein sequence ID" value="CAG0903923.1"/>
    <property type="molecule type" value="Genomic_DNA"/>
</dbReference>
<evidence type="ECO:0000313" key="2">
    <source>
        <dbReference type="EMBL" id="CAD7253603.1"/>
    </source>
</evidence>
<evidence type="ECO:0000259" key="1">
    <source>
        <dbReference type="PROSITE" id="PS51180"/>
    </source>
</evidence>
<dbReference type="GO" id="GO:0005768">
    <property type="term" value="C:endosome"/>
    <property type="evidence" value="ECO:0007669"/>
    <property type="project" value="TreeGrafter"/>
</dbReference>
<dbReference type="PROSITE" id="PS51180">
    <property type="entry name" value="BRO1"/>
    <property type="match status" value="1"/>
</dbReference>
<protein>
    <recommendedName>
        <fullName evidence="1">BRO1 domain-containing protein</fullName>
    </recommendedName>
</protein>
<dbReference type="PANTHER" id="PTHR23030">
    <property type="entry name" value="PCD6 INTERACTING PROTEIN-RELATED"/>
    <property type="match status" value="1"/>
</dbReference>
<dbReference type="Pfam" id="PF03097">
    <property type="entry name" value="BRO1"/>
    <property type="match status" value="1"/>
</dbReference>
<dbReference type="PANTHER" id="PTHR23030:SF39">
    <property type="entry name" value="PROGRAMMED CELL DEATH 6-INTERACTING PROTEIN"/>
    <property type="match status" value="1"/>
</dbReference>
<accession>A0A7R9AG38</accession>
<dbReference type="InterPro" id="IPR004328">
    <property type="entry name" value="BRO1_dom"/>
</dbReference>
<dbReference type="AlphaFoldDB" id="A0A7R9AG38"/>
<dbReference type="EMBL" id="LR905698">
    <property type="protein sequence ID" value="CAD7253603.1"/>
    <property type="molecule type" value="Genomic_DNA"/>
</dbReference>